<proteinExistence type="predicted"/>
<name>A0A1K0HGM8_9BASI</name>
<evidence type="ECO:0000313" key="1">
    <source>
        <dbReference type="EMBL" id="SAM83778.1"/>
    </source>
</evidence>
<dbReference type="AlphaFoldDB" id="A0A1K0HGM8"/>
<gene>
    <name evidence="1" type="ORF">UBRO_20783</name>
</gene>
<evidence type="ECO:0000313" key="2">
    <source>
        <dbReference type="Proteomes" id="UP000179920"/>
    </source>
</evidence>
<sequence>MPQLQFSFWRSAPAKFLPNLSCLLFRPLLFISPSPHHLRRLLLWISPLHIDSSAFRCFWLSWYRSGVLQRLVFSVVDVADAIQEFFTQSNGRMRLESR</sequence>
<organism evidence="1 2">
    <name type="scientific">Ustilago bromivora</name>
    <dbReference type="NCBI Taxonomy" id="307758"/>
    <lineage>
        <taxon>Eukaryota</taxon>
        <taxon>Fungi</taxon>
        <taxon>Dikarya</taxon>
        <taxon>Basidiomycota</taxon>
        <taxon>Ustilaginomycotina</taxon>
        <taxon>Ustilaginomycetes</taxon>
        <taxon>Ustilaginales</taxon>
        <taxon>Ustilaginaceae</taxon>
        <taxon>Ustilago</taxon>
    </lineage>
</organism>
<protein>
    <submittedName>
        <fullName evidence="1">Uncharacterized protein</fullName>
    </submittedName>
</protein>
<accession>A0A1K0HGM8</accession>
<dbReference type="EMBL" id="LT558127">
    <property type="protein sequence ID" value="SAM83778.1"/>
    <property type="molecule type" value="Genomic_DNA"/>
</dbReference>
<reference evidence="2" key="1">
    <citation type="submission" date="2016-04" db="EMBL/GenBank/DDBJ databases">
        <authorList>
            <person name="Guldener U."/>
            <person name="Guldener U."/>
        </authorList>
    </citation>
    <scope>NUCLEOTIDE SEQUENCE [LARGE SCALE GENOMIC DNA]</scope>
    <source>
        <strain evidence="2">UB2112</strain>
    </source>
</reference>
<dbReference type="Proteomes" id="UP000179920">
    <property type="component" value="Chromosome XI"/>
</dbReference>